<keyword evidence="6" id="KW-1185">Reference proteome</keyword>
<feature type="compositionally biased region" description="Basic residues" evidence="3">
    <location>
        <begin position="468"/>
        <end position="485"/>
    </location>
</feature>
<feature type="non-terminal residue" evidence="5">
    <location>
        <position position="1"/>
    </location>
</feature>
<evidence type="ECO:0000256" key="3">
    <source>
        <dbReference type="SAM" id="MobiDB-lite"/>
    </source>
</evidence>
<dbReference type="PROSITE" id="PS00973">
    <property type="entry name" value="USP_2"/>
    <property type="match status" value="1"/>
</dbReference>
<evidence type="ECO:0000313" key="6">
    <source>
        <dbReference type="Proteomes" id="UP000792457"/>
    </source>
</evidence>
<accession>A0A8K0NW57</accession>
<dbReference type="InterPro" id="IPR038765">
    <property type="entry name" value="Papain-like_cys_pep_sf"/>
</dbReference>
<dbReference type="GO" id="GO:0005634">
    <property type="term" value="C:nucleus"/>
    <property type="evidence" value="ECO:0007669"/>
    <property type="project" value="TreeGrafter"/>
</dbReference>
<comment type="similarity">
    <text evidence="1 2">Belongs to the peptidase C19 family.</text>
</comment>
<evidence type="ECO:0000313" key="5">
    <source>
        <dbReference type="EMBL" id="KAG8223968.1"/>
    </source>
</evidence>
<dbReference type="GO" id="GO:0004843">
    <property type="term" value="F:cysteine-type deubiquitinase activity"/>
    <property type="evidence" value="ECO:0007669"/>
    <property type="project" value="UniProtKB-UniRule"/>
</dbReference>
<proteinExistence type="inferred from homology"/>
<dbReference type="InterPro" id="IPR050164">
    <property type="entry name" value="Peptidase_C19"/>
</dbReference>
<dbReference type="GO" id="GO:0006508">
    <property type="term" value="P:proteolysis"/>
    <property type="evidence" value="ECO:0007669"/>
    <property type="project" value="UniProtKB-KW"/>
</dbReference>
<dbReference type="PANTHER" id="PTHR24006:SF842">
    <property type="entry name" value="UBIQUITIN CARBOXYL-TERMINAL HYDROLASE 40"/>
    <property type="match status" value="1"/>
</dbReference>
<organism evidence="5 6">
    <name type="scientific">Ladona fulva</name>
    <name type="common">Scarce chaser dragonfly</name>
    <name type="synonym">Libellula fulva</name>
    <dbReference type="NCBI Taxonomy" id="123851"/>
    <lineage>
        <taxon>Eukaryota</taxon>
        <taxon>Metazoa</taxon>
        <taxon>Ecdysozoa</taxon>
        <taxon>Arthropoda</taxon>
        <taxon>Hexapoda</taxon>
        <taxon>Insecta</taxon>
        <taxon>Pterygota</taxon>
        <taxon>Palaeoptera</taxon>
        <taxon>Odonata</taxon>
        <taxon>Epiprocta</taxon>
        <taxon>Anisoptera</taxon>
        <taxon>Libelluloidea</taxon>
        <taxon>Libellulidae</taxon>
        <taxon>Ladona</taxon>
    </lineage>
</organism>
<feature type="region of interest" description="Disordered" evidence="3">
    <location>
        <begin position="447"/>
        <end position="509"/>
    </location>
</feature>
<protein>
    <recommendedName>
        <fullName evidence="2">Ubiquitin carboxyl-terminal hydrolase</fullName>
        <ecNumber evidence="2">3.4.19.12</ecNumber>
    </recommendedName>
</protein>
<dbReference type="EMBL" id="KZ308181">
    <property type="protein sequence ID" value="KAG8223968.1"/>
    <property type="molecule type" value="Genomic_DNA"/>
</dbReference>
<dbReference type="Proteomes" id="UP000792457">
    <property type="component" value="Unassembled WGS sequence"/>
</dbReference>
<dbReference type="Pfam" id="PF00443">
    <property type="entry name" value="UCH"/>
    <property type="match status" value="1"/>
</dbReference>
<reference evidence="5" key="1">
    <citation type="submission" date="2013-04" db="EMBL/GenBank/DDBJ databases">
        <authorList>
            <person name="Qu J."/>
            <person name="Murali S.C."/>
            <person name="Bandaranaike D."/>
            <person name="Bellair M."/>
            <person name="Blankenburg K."/>
            <person name="Chao H."/>
            <person name="Dinh H."/>
            <person name="Doddapaneni H."/>
            <person name="Downs B."/>
            <person name="Dugan-Rocha S."/>
            <person name="Elkadiri S."/>
            <person name="Gnanaolivu R.D."/>
            <person name="Hernandez B."/>
            <person name="Javaid M."/>
            <person name="Jayaseelan J.C."/>
            <person name="Lee S."/>
            <person name="Li M."/>
            <person name="Ming W."/>
            <person name="Munidasa M."/>
            <person name="Muniz J."/>
            <person name="Nguyen L."/>
            <person name="Ongeri F."/>
            <person name="Osuji N."/>
            <person name="Pu L.-L."/>
            <person name="Puazo M."/>
            <person name="Qu C."/>
            <person name="Quiroz J."/>
            <person name="Raj R."/>
            <person name="Weissenberger G."/>
            <person name="Xin Y."/>
            <person name="Zou X."/>
            <person name="Han Y."/>
            <person name="Richards S."/>
            <person name="Worley K."/>
            <person name="Muzny D."/>
            <person name="Gibbs R."/>
        </authorList>
    </citation>
    <scope>NUCLEOTIDE SEQUENCE</scope>
    <source>
        <strain evidence="5">Sampled in the wild</strain>
    </source>
</reference>
<dbReference type="InterPro" id="IPR018200">
    <property type="entry name" value="USP_CS"/>
</dbReference>
<name>A0A8K0NW57_LADFU</name>
<sequence>MLLATMFGSLFSEDNVGFLQNAWKSGSASEKEKKIPVPPPPRPCTNMCGIKNQGATCYLNSLLQTLLYTPEFRNGLFCLTREELGWVDNGKDKAADKKLRVIPVELQKLFSQLLLADVEAVSTSDLTESFGWVDNEELQQHDVQELNRILFSAIEKSLVGTSGKDLISSLYRGTVVNQVECLECGHVSEREESFFDLTISVSGHDSLESSLKSTFLIPEKMIGSNRYHCGRCDHLVDANKGAKLKTLPPVLTLSLLRFSYDPMKGERYKDMSKFSFPTRLDLNPFCDCSGNESCENVYQLLSVVVHKGNAHGGHYHAYVRDVGSLGHWNLSSSQEEKKNHTIDGNQESTVLPENFVEEVKDSTNDDDDLPLPAALLRDILRRDNCFAPSGTMPLVDLCAKLAEVSGGSTWRETFQPKFGHLSKFLATHPSLFYFNKVTRAVGLQPAGAKPLVPPRVQSRGGSMDGKGVHRRKKRKKKKGRGGWKGKKTEERKEEEVIEDGGSSSEDEEEGCHWFDFDDASITPIPMSALEAQYSGRESAYMLFYRKEGLGCGKSKKTLVPEHLAKLVEEKNLELRNQREEYDRRLHEVFIRVLPSSAYVVRNGGIQKLSKNDICEEIRVSADKRWDISRLNKEIIKVCEETKGWEMEGRFLYTVQDTPCGLHLVDSLSAKSNPDTKLVKDVVKGDDFRIFAWNGSDIGGFPYHAGSENEPILLRILLPPVGGASHEVTRGFAKSLPLSHLRVAVAEMCQLNTLSFYLSYEPPMESIENSKNHHKVTRNANSNTAAGKCPEDAQTNGVDDGNFTLYKPIRLSQMSNSLSLSALGMMSGGRILVDSKSISNASQEQLQKNTMVWVEDWTQAGGKFSISKTPNHCKDSNIRKDGEGIIHWGFEGRVVRMDVPLET</sequence>
<comment type="caution">
    <text evidence="5">The sequence shown here is derived from an EMBL/GenBank/DDBJ whole genome shotgun (WGS) entry which is preliminary data.</text>
</comment>
<dbReference type="FunFam" id="3.90.70.10:FF:000043">
    <property type="entry name" value="Ubiquitin carboxyl-terminal hydrolase 40"/>
    <property type="match status" value="1"/>
</dbReference>
<dbReference type="GO" id="GO:0005829">
    <property type="term" value="C:cytosol"/>
    <property type="evidence" value="ECO:0007669"/>
    <property type="project" value="TreeGrafter"/>
</dbReference>
<keyword evidence="2" id="KW-0833">Ubl conjugation pathway</keyword>
<dbReference type="InterPro" id="IPR028889">
    <property type="entry name" value="USP"/>
</dbReference>
<dbReference type="OrthoDB" id="289038at2759"/>
<evidence type="ECO:0000259" key="4">
    <source>
        <dbReference type="PROSITE" id="PS50235"/>
    </source>
</evidence>
<keyword evidence="2" id="KW-0788">Thiol protease</keyword>
<dbReference type="PROSITE" id="PS50235">
    <property type="entry name" value="USP_3"/>
    <property type="match status" value="1"/>
</dbReference>
<dbReference type="EC" id="3.4.19.12" evidence="2"/>
<dbReference type="GO" id="GO:0016579">
    <property type="term" value="P:protein deubiquitination"/>
    <property type="evidence" value="ECO:0007669"/>
    <property type="project" value="InterPro"/>
</dbReference>
<evidence type="ECO:0000256" key="2">
    <source>
        <dbReference type="RuleBase" id="RU366025"/>
    </source>
</evidence>
<dbReference type="PROSITE" id="PS00972">
    <property type="entry name" value="USP_1"/>
    <property type="match status" value="1"/>
</dbReference>
<dbReference type="PANTHER" id="PTHR24006">
    <property type="entry name" value="UBIQUITIN CARBOXYL-TERMINAL HYDROLASE"/>
    <property type="match status" value="1"/>
</dbReference>
<keyword evidence="2" id="KW-0645">Protease</keyword>
<keyword evidence="2" id="KW-0378">Hydrolase</keyword>
<dbReference type="InterPro" id="IPR001394">
    <property type="entry name" value="Peptidase_C19_UCH"/>
</dbReference>
<dbReference type="AlphaFoldDB" id="A0A8K0NW57"/>
<reference evidence="5" key="2">
    <citation type="submission" date="2017-10" db="EMBL/GenBank/DDBJ databases">
        <title>Ladona fulva Genome sequencing and assembly.</title>
        <authorList>
            <person name="Murali S."/>
            <person name="Richards S."/>
            <person name="Bandaranaike D."/>
            <person name="Bellair M."/>
            <person name="Blankenburg K."/>
            <person name="Chao H."/>
            <person name="Dinh H."/>
            <person name="Doddapaneni H."/>
            <person name="Dugan-Rocha S."/>
            <person name="Elkadiri S."/>
            <person name="Gnanaolivu R."/>
            <person name="Hernandez B."/>
            <person name="Skinner E."/>
            <person name="Javaid M."/>
            <person name="Lee S."/>
            <person name="Li M."/>
            <person name="Ming W."/>
            <person name="Munidasa M."/>
            <person name="Muniz J."/>
            <person name="Nguyen L."/>
            <person name="Hughes D."/>
            <person name="Osuji N."/>
            <person name="Pu L.-L."/>
            <person name="Puazo M."/>
            <person name="Qu C."/>
            <person name="Quiroz J."/>
            <person name="Raj R."/>
            <person name="Weissenberger G."/>
            <person name="Xin Y."/>
            <person name="Zou X."/>
            <person name="Han Y."/>
            <person name="Worley K."/>
            <person name="Muzny D."/>
            <person name="Gibbs R."/>
        </authorList>
    </citation>
    <scope>NUCLEOTIDE SEQUENCE</scope>
    <source>
        <strain evidence="5">Sampled in the wild</strain>
    </source>
</reference>
<comment type="catalytic activity">
    <reaction evidence="2">
        <text>Thiol-dependent hydrolysis of ester, thioester, amide, peptide and isopeptide bonds formed by the C-terminal Gly of ubiquitin (a 76-residue protein attached to proteins as an intracellular targeting signal).</text>
        <dbReference type="EC" id="3.4.19.12"/>
    </reaction>
</comment>
<feature type="domain" description="USP" evidence="4">
    <location>
        <begin position="48"/>
        <end position="547"/>
    </location>
</feature>
<evidence type="ECO:0000256" key="1">
    <source>
        <dbReference type="ARBA" id="ARBA00009085"/>
    </source>
</evidence>
<gene>
    <name evidence="5" type="ORF">J437_LFUL005581</name>
</gene>
<dbReference type="Gene3D" id="3.90.70.10">
    <property type="entry name" value="Cysteine proteinases"/>
    <property type="match status" value="1"/>
</dbReference>
<dbReference type="SUPFAM" id="SSF54001">
    <property type="entry name" value="Cysteine proteinases"/>
    <property type="match status" value="1"/>
</dbReference>